<organism evidence="1">
    <name type="scientific">marine sediment metagenome</name>
    <dbReference type="NCBI Taxonomy" id="412755"/>
    <lineage>
        <taxon>unclassified sequences</taxon>
        <taxon>metagenomes</taxon>
        <taxon>ecological metagenomes</taxon>
    </lineage>
</organism>
<evidence type="ECO:0000313" key="1">
    <source>
        <dbReference type="EMBL" id="GAH58988.1"/>
    </source>
</evidence>
<name>X1IN98_9ZZZZ</name>
<protein>
    <submittedName>
        <fullName evidence="1">Uncharacterized protein</fullName>
    </submittedName>
</protein>
<accession>X1IN98</accession>
<gene>
    <name evidence="1" type="ORF">S03H2_40736</name>
</gene>
<feature type="non-terminal residue" evidence="1">
    <location>
        <position position="1"/>
    </location>
</feature>
<dbReference type="AlphaFoldDB" id="X1IN98"/>
<sequence>PITVKFNGKGYKLRQITTQDYGEIVRYLKTLYIGEVGKSLRLAGVKEDKIIAEVRKLQFEEWGVKGENKKEIAAYYNKKVRPLMTSNEAVSYLLYLGLRKEHSELTLEDTGNIVAGDPGGMDKLVTYVMGGITERRKKAKNV</sequence>
<comment type="caution">
    <text evidence="1">The sequence shown here is derived from an EMBL/GenBank/DDBJ whole genome shotgun (WGS) entry which is preliminary data.</text>
</comment>
<dbReference type="EMBL" id="BARU01025273">
    <property type="protein sequence ID" value="GAH58988.1"/>
    <property type="molecule type" value="Genomic_DNA"/>
</dbReference>
<proteinExistence type="predicted"/>
<reference evidence="1" key="1">
    <citation type="journal article" date="2014" name="Front. Microbiol.">
        <title>High frequency of phylogenetically diverse reductive dehalogenase-homologous genes in deep subseafloor sedimentary metagenomes.</title>
        <authorList>
            <person name="Kawai M."/>
            <person name="Futagami T."/>
            <person name="Toyoda A."/>
            <person name="Takaki Y."/>
            <person name="Nishi S."/>
            <person name="Hori S."/>
            <person name="Arai W."/>
            <person name="Tsubouchi T."/>
            <person name="Morono Y."/>
            <person name="Uchiyama I."/>
            <person name="Ito T."/>
            <person name="Fujiyama A."/>
            <person name="Inagaki F."/>
            <person name="Takami H."/>
        </authorList>
    </citation>
    <scope>NUCLEOTIDE SEQUENCE</scope>
    <source>
        <strain evidence="1">Expedition CK06-06</strain>
    </source>
</reference>